<dbReference type="Proteomes" id="UP000664991">
    <property type="component" value="Unassembled WGS sequence"/>
</dbReference>
<evidence type="ECO:0000256" key="1">
    <source>
        <dbReference type="SAM" id="MobiDB-lite"/>
    </source>
</evidence>
<evidence type="ECO:0000313" key="2">
    <source>
        <dbReference type="EMBL" id="KAG5194624.1"/>
    </source>
</evidence>
<feature type="compositionally biased region" description="Basic and acidic residues" evidence="1">
    <location>
        <begin position="66"/>
        <end position="76"/>
    </location>
</feature>
<accession>A0A835ZLV2</accession>
<organism evidence="2 3">
    <name type="scientific">Ovis aries</name>
    <name type="common">Sheep</name>
    <dbReference type="NCBI Taxonomy" id="9940"/>
    <lineage>
        <taxon>Eukaryota</taxon>
        <taxon>Metazoa</taxon>
        <taxon>Chordata</taxon>
        <taxon>Craniata</taxon>
        <taxon>Vertebrata</taxon>
        <taxon>Euteleostomi</taxon>
        <taxon>Mammalia</taxon>
        <taxon>Eutheria</taxon>
        <taxon>Laurasiatheria</taxon>
        <taxon>Artiodactyla</taxon>
        <taxon>Ruminantia</taxon>
        <taxon>Pecora</taxon>
        <taxon>Bovidae</taxon>
        <taxon>Caprinae</taxon>
        <taxon>Ovis</taxon>
    </lineage>
</organism>
<proteinExistence type="predicted"/>
<name>A0A835ZLV2_SHEEP</name>
<comment type="caution">
    <text evidence="2">The sequence shown here is derived from an EMBL/GenBank/DDBJ whole genome shotgun (WGS) entry which is preliminary data.</text>
</comment>
<dbReference type="EMBL" id="JAEMGP010000025">
    <property type="protein sequence ID" value="KAG5194624.1"/>
    <property type="molecule type" value="Genomic_DNA"/>
</dbReference>
<sequence length="132" mass="14462">MLRRMAFKASDCLDRQCHEEKQFCIFGTTQLVRQDSLKNATTHKSCHLLGIRTTSFKQPSTTSHSASKEKAMDGPHKPSLTQASCSLSCIPGSDCRKWPLRLHGGGASTSSAVATCQSDSAGRLRTDEEQVY</sequence>
<feature type="region of interest" description="Disordered" evidence="1">
    <location>
        <begin position="57"/>
        <end position="79"/>
    </location>
</feature>
<protein>
    <submittedName>
        <fullName evidence="2">Uncharacterized protein</fullName>
    </submittedName>
</protein>
<evidence type="ECO:0000313" key="3">
    <source>
        <dbReference type="Proteomes" id="UP000664991"/>
    </source>
</evidence>
<dbReference type="AlphaFoldDB" id="A0A835ZLV2"/>
<reference evidence="2 3" key="1">
    <citation type="submission" date="2020-12" db="EMBL/GenBank/DDBJ databases">
        <title>De novo assembly of Tibetan sheep genome.</title>
        <authorList>
            <person name="Li X."/>
        </authorList>
    </citation>
    <scope>NUCLEOTIDE SEQUENCE [LARGE SCALE GENOMIC DNA]</scope>
    <source>
        <tissue evidence="2">Heart</tissue>
    </source>
</reference>
<gene>
    <name evidence="2" type="ORF">JEQ12_012900</name>
</gene>